<dbReference type="InterPro" id="IPR036526">
    <property type="entry name" value="C-N_Hydrolase_sf"/>
</dbReference>
<comment type="subcellular location">
    <subcellularLocation>
        <location evidence="1 9">Cell membrane</location>
        <topology evidence="1 9">Multi-pass membrane protein</topology>
    </subcellularLocation>
</comment>
<dbReference type="HAMAP" id="MF_01148">
    <property type="entry name" value="Lnt"/>
    <property type="match status" value="1"/>
</dbReference>
<dbReference type="PANTHER" id="PTHR38686:SF1">
    <property type="entry name" value="APOLIPOPROTEIN N-ACYLTRANSFERASE"/>
    <property type="match status" value="1"/>
</dbReference>
<comment type="caution">
    <text evidence="11">The sequence shown here is derived from an EMBL/GenBank/DDBJ whole genome shotgun (WGS) entry which is preliminary data.</text>
</comment>
<dbReference type="SUPFAM" id="SSF56317">
    <property type="entry name" value="Carbon-nitrogen hydrolase"/>
    <property type="match status" value="1"/>
</dbReference>
<comment type="pathway">
    <text evidence="9">Protein modification; lipoprotein biosynthesis (N-acyl transfer).</text>
</comment>
<evidence type="ECO:0000256" key="8">
    <source>
        <dbReference type="ARBA" id="ARBA00023315"/>
    </source>
</evidence>
<keyword evidence="8 9" id="KW-0012">Acyltransferase</keyword>
<feature type="domain" description="CN hydrolase" evidence="10">
    <location>
        <begin position="218"/>
        <end position="457"/>
    </location>
</feature>
<dbReference type="InterPro" id="IPR003010">
    <property type="entry name" value="C-N_Hydrolase"/>
</dbReference>
<name>A0ABU9BPY9_9BURK</name>
<dbReference type="PROSITE" id="PS50263">
    <property type="entry name" value="CN_HYDROLASE"/>
    <property type="match status" value="1"/>
</dbReference>
<feature type="transmembrane region" description="Helical" evidence="9">
    <location>
        <begin position="54"/>
        <end position="71"/>
    </location>
</feature>
<evidence type="ECO:0000256" key="4">
    <source>
        <dbReference type="ARBA" id="ARBA00022679"/>
    </source>
</evidence>
<evidence type="ECO:0000259" key="10">
    <source>
        <dbReference type="PROSITE" id="PS50263"/>
    </source>
</evidence>
<dbReference type="Gene3D" id="3.60.110.10">
    <property type="entry name" value="Carbon-nitrogen hydrolase"/>
    <property type="match status" value="1"/>
</dbReference>
<evidence type="ECO:0000256" key="9">
    <source>
        <dbReference type="HAMAP-Rule" id="MF_01148"/>
    </source>
</evidence>
<dbReference type="InterPro" id="IPR045378">
    <property type="entry name" value="LNT_N"/>
</dbReference>
<feature type="transmembrane region" description="Helical" evidence="9">
    <location>
        <begin position="156"/>
        <end position="177"/>
    </location>
</feature>
<dbReference type="PANTHER" id="PTHR38686">
    <property type="entry name" value="APOLIPOPROTEIN N-ACYLTRANSFERASE"/>
    <property type="match status" value="1"/>
</dbReference>
<feature type="transmembrane region" description="Helical" evidence="9">
    <location>
        <begin position="20"/>
        <end position="42"/>
    </location>
</feature>
<proteinExistence type="inferred from homology"/>
<organism evidence="11 12">
    <name type="scientific">Ideonella lacteola</name>
    <dbReference type="NCBI Taxonomy" id="2984193"/>
    <lineage>
        <taxon>Bacteria</taxon>
        <taxon>Pseudomonadati</taxon>
        <taxon>Pseudomonadota</taxon>
        <taxon>Betaproteobacteria</taxon>
        <taxon>Burkholderiales</taxon>
        <taxon>Sphaerotilaceae</taxon>
        <taxon>Ideonella</taxon>
    </lineage>
</organism>
<dbReference type="Pfam" id="PF20154">
    <property type="entry name" value="LNT_N"/>
    <property type="match status" value="1"/>
</dbReference>
<keyword evidence="3 9" id="KW-1003">Cell membrane</keyword>
<keyword evidence="12" id="KW-1185">Reference proteome</keyword>
<comment type="catalytic activity">
    <reaction evidence="9">
        <text>N-terminal S-1,2-diacyl-sn-glyceryl-L-cysteinyl-[lipoprotein] + a glycerophospholipid = N-acyl-S-1,2-diacyl-sn-glyceryl-L-cysteinyl-[lipoprotein] + a 2-acyl-sn-glycero-3-phospholipid + H(+)</text>
        <dbReference type="Rhea" id="RHEA:48228"/>
        <dbReference type="Rhea" id="RHEA-COMP:14681"/>
        <dbReference type="Rhea" id="RHEA-COMP:14684"/>
        <dbReference type="ChEBI" id="CHEBI:15378"/>
        <dbReference type="ChEBI" id="CHEBI:136912"/>
        <dbReference type="ChEBI" id="CHEBI:140656"/>
        <dbReference type="ChEBI" id="CHEBI:140657"/>
        <dbReference type="ChEBI" id="CHEBI:140660"/>
        <dbReference type="EC" id="2.3.1.269"/>
    </reaction>
</comment>
<dbReference type="NCBIfam" id="TIGR00546">
    <property type="entry name" value="lnt"/>
    <property type="match status" value="1"/>
</dbReference>
<dbReference type="InterPro" id="IPR004563">
    <property type="entry name" value="Apolipo_AcylTrfase"/>
</dbReference>
<evidence type="ECO:0000256" key="1">
    <source>
        <dbReference type="ARBA" id="ARBA00004651"/>
    </source>
</evidence>
<comment type="similarity">
    <text evidence="2 9">Belongs to the CN hydrolase family. Apolipoprotein N-acyltransferase subfamily.</text>
</comment>
<keyword evidence="5 9" id="KW-0812">Transmembrane</keyword>
<dbReference type="Proteomes" id="UP001371218">
    <property type="component" value="Unassembled WGS sequence"/>
</dbReference>
<dbReference type="CDD" id="cd07571">
    <property type="entry name" value="ALP_N-acyl_transferase"/>
    <property type="match status" value="1"/>
</dbReference>
<dbReference type="GO" id="GO:0016746">
    <property type="term" value="F:acyltransferase activity"/>
    <property type="evidence" value="ECO:0007669"/>
    <property type="project" value="UniProtKB-KW"/>
</dbReference>
<evidence type="ECO:0000256" key="6">
    <source>
        <dbReference type="ARBA" id="ARBA00022989"/>
    </source>
</evidence>
<dbReference type="RefSeq" id="WP_341426449.1">
    <property type="nucleotide sequence ID" value="NZ_JBBUTG010000008.1"/>
</dbReference>
<evidence type="ECO:0000256" key="3">
    <source>
        <dbReference type="ARBA" id="ARBA00022475"/>
    </source>
</evidence>
<comment type="function">
    <text evidence="9">Catalyzes the phospholipid dependent N-acylation of the N-terminal cysteine of apolipoprotein, the last step in lipoprotein maturation.</text>
</comment>
<feature type="transmembrane region" description="Helical" evidence="9">
    <location>
        <begin position="83"/>
        <end position="106"/>
    </location>
</feature>
<keyword evidence="7 9" id="KW-0472">Membrane</keyword>
<dbReference type="Pfam" id="PF00795">
    <property type="entry name" value="CN_hydrolase"/>
    <property type="match status" value="1"/>
</dbReference>
<feature type="transmembrane region" description="Helical" evidence="9">
    <location>
        <begin position="118"/>
        <end position="136"/>
    </location>
</feature>
<keyword evidence="6 9" id="KW-1133">Transmembrane helix</keyword>
<dbReference type="EMBL" id="JBBUTG010000008">
    <property type="protein sequence ID" value="MEK8032035.1"/>
    <property type="molecule type" value="Genomic_DNA"/>
</dbReference>
<gene>
    <name evidence="9 11" type="primary">lnt</name>
    <name evidence="11" type="ORF">AACH06_14510</name>
</gene>
<feature type="transmembrane region" description="Helical" evidence="9">
    <location>
        <begin position="467"/>
        <end position="491"/>
    </location>
</feature>
<evidence type="ECO:0000256" key="5">
    <source>
        <dbReference type="ARBA" id="ARBA00022692"/>
    </source>
</evidence>
<protein>
    <recommendedName>
        <fullName evidence="9">Apolipoprotein N-acyltransferase</fullName>
        <shortName evidence="9">ALP N-acyltransferase</shortName>
        <ecNumber evidence="9">2.3.1.269</ecNumber>
    </recommendedName>
</protein>
<evidence type="ECO:0000313" key="12">
    <source>
        <dbReference type="Proteomes" id="UP001371218"/>
    </source>
</evidence>
<evidence type="ECO:0000256" key="2">
    <source>
        <dbReference type="ARBA" id="ARBA00010065"/>
    </source>
</evidence>
<evidence type="ECO:0000256" key="7">
    <source>
        <dbReference type="ARBA" id="ARBA00023136"/>
    </source>
</evidence>
<sequence length="503" mass="54411">MKRPGFWPLAMLIAGGLHTASFAPLGWWPLQWVALALLAAAVRDASPRQAASRGFCFGVAWLSTGLWWLYISMHDYGGMPALMAGLAVVLLSAGLSGYLALTMALFARWRTGRAAFDVPGFAACWLLAELARGQFFTGFPWIASGYAHSDGPLAALAPWVGVYGLGAVAALVAMALAQTRRARPTWLAPASLAVLLAAAQWLPNDFTEAAGKLRVSLLQPNIAQDLKFDPDRIVGQMAALQAQLHAAQGDLVVTPESVLPIPKDQLDPDYWRQLTEPFRTGPRAALIGTFLGNEQEGYVNSMVGASSAGEGYSYGKRHLLPFGEFIPPGFHWFVELMQIPLGDQASGRSQAPFLVAGQRLRPLICYEDLFGEHMVDSAVAGPDEATVLVNASNLAWFGRHMVQEQDLQFSRLRTLEFQRPMVRATNTGATAVIDHLGRVTAQLPPLVAGTLDAEVEGRRGATPYARWLAAFGLWPLWLLGLAGVAGQALGARRLTGAERTRYR</sequence>
<reference evidence="11 12" key="1">
    <citation type="submission" date="2024-04" db="EMBL/GenBank/DDBJ databases">
        <title>Novel species of the genus Ideonella isolated from streams.</title>
        <authorList>
            <person name="Lu H."/>
        </authorList>
    </citation>
    <scope>NUCLEOTIDE SEQUENCE [LARGE SCALE GENOMIC DNA]</scope>
    <source>
        <strain evidence="11 12">DXS29W</strain>
    </source>
</reference>
<keyword evidence="4 9" id="KW-0808">Transferase</keyword>
<dbReference type="EC" id="2.3.1.269" evidence="9"/>
<evidence type="ECO:0000313" key="11">
    <source>
        <dbReference type="EMBL" id="MEK8032035.1"/>
    </source>
</evidence>
<accession>A0ABU9BPY9</accession>